<organism evidence="5 6">
    <name type="scientific">Arachis hypogaea</name>
    <name type="common">Peanut</name>
    <dbReference type="NCBI Taxonomy" id="3818"/>
    <lineage>
        <taxon>Eukaryota</taxon>
        <taxon>Viridiplantae</taxon>
        <taxon>Streptophyta</taxon>
        <taxon>Embryophyta</taxon>
        <taxon>Tracheophyta</taxon>
        <taxon>Spermatophyta</taxon>
        <taxon>Magnoliopsida</taxon>
        <taxon>eudicotyledons</taxon>
        <taxon>Gunneridae</taxon>
        <taxon>Pentapetalae</taxon>
        <taxon>rosids</taxon>
        <taxon>fabids</taxon>
        <taxon>Fabales</taxon>
        <taxon>Fabaceae</taxon>
        <taxon>Papilionoideae</taxon>
        <taxon>50 kb inversion clade</taxon>
        <taxon>dalbergioids sensu lato</taxon>
        <taxon>Dalbergieae</taxon>
        <taxon>Pterocarpus clade</taxon>
        <taxon>Arachis</taxon>
    </lineage>
</organism>
<accession>A0A444YTX6</accession>
<evidence type="ECO:0000256" key="1">
    <source>
        <dbReference type="ARBA" id="ARBA00022729"/>
    </source>
</evidence>
<sequence length="379" mass="41248">MLSPSHELLPLSFLFCNIKLCSSAPLAGGATVLLLTFFLSSEPAAPFTFHTNLTSLSLSQSMSCFFSPSHEHLLPLPPPLVSHEPPPPPLSSHLLPSSSSLGGTDQDQGVEKRDIHLKNAHHLPQILVRISNIEKGRHQKTNRKHGSKKSKVKGEAANIVADSISENEISRKEMGLDWMLRPESKGPTVLDTVEKLPEEDPVEEVVGIEGHNPSGHCLVASKLVDSIPPTSVADDKDLNPAKKLAIDKSQPIDITSKKIELSMVASKQCNFIQIPTAIGSLEKLQTLDLSNNDFSGEIPNSLGGLKNLNYLLLDFDKKLPSPDALLINGQRDSAVFTDQAGKTYKFRVSNVGLTTSINFRIQGHSLKLIEVEVYCNGKI</sequence>
<evidence type="ECO:0000256" key="3">
    <source>
        <dbReference type="SAM" id="SignalP"/>
    </source>
</evidence>
<dbReference type="EMBL" id="SDMP01000016">
    <property type="protein sequence ID" value="RYR05379.1"/>
    <property type="molecule type" value="Genomic_DNA"/>
</dbReference>
<feature type="domain" description="Plastocyanin-like" evidence="4">
    <location>
        <begin position="319"/>
        <end position="372"/>
    </location>
</feature>
<dbReference type="InterPro" id="IPR001117">
    <property type="entry name" value="Cu-oxidase_2nd"/>
</dbReference>
<keyword evidence="1 3" id="KW-0732">Signal</keyword>
<feature type="compositionally biased region" description="Basic residues" evidence="2">
    <location>
        <begin position="137"/>
        <end position="151"/>
    </location>
</feature>
<comment type="caution">
    <text evidence="5">The sequence shown here is derived from an EMBL/GenBank/DDBJ whole genome shotgun (WGS) entry which is preliminary data.</text>
</comment>
<evidence type="ECO:0000259" key="4">
    <source>
        <dbReference type="Pfam" id="PF00394"/>
    </source>
</evidence>
<name>A0A444YTX6_ARAHY</name>
<feature type="region of interest" description="Disordered" evidence="2">
    <location>
        <begin position="135"/>
        <end position="155"/>
    </location>
</feature>
<dbReference type="PANTHER" id="PTHR47988">
    <property type="entry name" value="SOMATIC EMBRYOGENESIS RECEPTOR KINASE 1"/>
    <property type="match status" value="1"/>
</dbReference>
<reference evidence="5 6" key="1">
    <citation type="submission" date="2019-01" db="EMBL/GenBank/DDBJ databases">
        <title>Sequencing of cultivated peanut Arachis hypogaea provides insights into genome evolution and oil improvement.</title>
        <authorList>
            <person name="Chen X."/>
        </authorList>
    </citation>
    <scope>NUCLEOTIDE SEQUENCE [LARGE SCALE GENOMIC DNA]</scope>
    <source>
        <strain evidence="6">cv. Fuhuasheng</strain>
        <tissue evidence="5">Leaves</tissue>
    </source>
</reference>
<keyword evidence="6" id="KW-1185">Reference proteome</keyword>
<dbReference type="InterPro" id="IPR032675">
    <property type="entry name" value="LRR_dom_sf"/>
</dbReference>
<dbReference type="Pfam" id="PF00394">
    <property type="entry name" value="Cu-oxidase"/>
    <property type="match status" value="1"/>
</dbReference>
<gene>
    <name evidence="5" type="ORF">Ahy_B06g085243</name>
</gene>
<protein>
    <recommendedName>
        <fullName evidence="4">Plastocyanin-like domain-containing protein</fullName>
    </recommendedName>
</protein>
<dbReference type="InterPro" id="IPR008972">
    <property type="entry name" value="Cupredoxin"/>
</dbReference>
<dbReference type="Proteomes" id="UP000289738">
    <property type="component" value="Chromosome B06"/>
</dbReference>
<feature type="chain" id="PRO_5019275958" description="Plastocyanin-like domain-containing protein" evidence="3">
    <location>
        <begin position="24"/>
        <end position="379"/>
    </location>
</feature>
<proteinExistence type="predicted"/>
<evidence type="ECO:0000313" key="5">
    <source>
        <dbReference type="EMBL" id="RYR05379.1"/>
    </source>
</evidence>
<dbReference type="STRING" id="3818.A0A444YTX6"/>
<feature type="signal peptide" evidence="3">
    <location>
        <begin position="1"/>
        <end position="23"/>
    </location>
</feature>
<evidence type="ECO:0000313" key="6">
    <source>
        <dbReference type="Proteomes" id="UP000289738"/>
    </source>
</evidence>
<dbReference type="SUPFAM" id="SSF52058">
    <property type="entry name" value="L domain-like"/>
    <property type="match status" value="1"/>
</dbReference>
<feature type="region of interest" description="Disordered" evidence="2">
    <location>
        <begin position="77"/>
        <end position="109"/>
    </location>
</feature>
<dbReference type="Pfam" id="PF00560">
    <property type="entry name" value="LRR_1"/>
    <property type="match status" value="1"/>
</dbReference>
<evidence type="ECO:0000256" key="2">
    <source>
        <dbReference type="SAM" id="MobiDB-lite"/>
    </source>
</evidence>
<feature type="compositionally biased region" description="Low complexity" evidence="2">
    <location>
        <begin position="91"/>
        <end position="101"/>
    </location>
</feature>
<dbReference type="SUPFAM" id="SSF49503">
    <property type="entry name" value="Cupredoxins"/>
    <property type="match status" value="1"/>
</dbReference>
<feature type="compositionally biased region" description="Pro residues" evidence="2">
    <location>
        <begin position="77"/>
        <end position="90"/>
    </location>
</feature>
<dbReference type="AlphaFoldDB" id="A0A444YTX6"/>
<dbReference type="Gene3D" id="3.80.10.10">
    <property type="entry name" value="Ribonuclease Inhibitor"/>
    <property type="match status" value="1"/>
</dbReference>
<dbReference type="InterPro" id="IPR001611">
    <property type="entry name" value="Leu-rich_rpt"/>
</dbReference>